<keyword evidence="3" id="KW-0488">Methylation</keyword>
<dbReference type="GO" id="GO:0015628">
    <property type="term" value="P:protein secretion by the type II secretion system"/>
    <property type="evidence" value="ECO:0007669"/>
    <property type="project" value="InterPro"/>
</dbReference>
<keyword evidence="5" id="KW-0812">Transmembrane</keyword>
<dbReference type="GO" id="GO:0007155">
    <property type="term" value="P:cell adhesion"/>
    <property type="evidence" value="ECO:0007669"/>
    <property type="project" value="InterPro"/>
</dbReference>
<keyword evidence="5" id="KW-1133">Transmembrane helix</keyword>
<name>A0A378PNE3_MORBO</name>
<dbReference type="GO" id="GO:0009289">
    <property type="term" value="C:pilus"/>
    <property type="evidence" value="ECO:0007669"/>
    <property type="project" value="InterPro"/>
</dbReference>
<dbReference type="Proteomes" id="UP000254133">
    <property type="component" value="Unassembled WGS sequence"/>
</dbReference>
<evidence type="ECO:0000313" key="6">
    <source>
        <dbReference type="EMBL" id="STY90097.1"/>
    </source>
</evidence>
<sequence>MNAQKGFTLIELMIVIAIIGILAAIALPAYQDYISKSQVTRVVGELAAGKTAIDAALFEGKTPVLNKASDTSNENIGLTTSDTSTKPRSNLLAETGITLTEANNVLTLKGTLGRNANKDITGTEVNQIRDVNGNWSCTVKGVDGKGWKDKFIPAGCVKATQ</sequence>
<evidence type="ECO:0000313" key="7">
    <source>
        <dbReference type="Proteomes" id="UP000254133"/>
    </source>
</evidence>
<dbReference type="AlphaFoldDB" id="A0A378PNE3"/>
<dbReference type="PANTHER" id="PTHR30093">
    <property type="entry name" value="GENERAL SECRETION PATHWAY PROTEIN G"/>
    <property type="match status" value="1"/>
</dbReference>
<feature type="transmembrane region" description="Helical" evidence="5">
    <location>
        <begin position="12"/>
        <end position="30"/>
    </location>
</feature>
<evidence type="ECO:0000256" key="1">
    <source>
        <dbReference type="ARBA" id="ARBA00005233"/>
    </source>
</evidence>
<dbReference type="Pfam" id="PF07963">
    <property type="entry name" value="N_methyl"/>
    <property type="match status" value="1"/>
</dbReference>
<comment type="similarity">
    <text evidence="1 4">Belongs to the N-Me-Phe pilin family.</text>
</comment>
<dbReference type="Pfam" id="PF00114">
    <property type="entry name" value="Pilin"/>
    <property type="match status" value="1"/>
</dbReference>
<keyword evidence="4" id="KW-0281">Fimbrium</keyword>
<evidence type="ECO:0000256" key="2">
    <source>
        <dbReference type="ARBA" id="ARBA00011156"/>
    </source>
</evidence>
<dbReference type="InterPro" id="IPR045584">
    <property type="entry name" value="Pilin-like"/>
</dbReference>
<dbReference type="PANTHER" id="PTHR30093:SF34">
    <property type="entry name" value="PREPILIN PEPTIDASE-DEPENDENT PROTEIN D"/>
    <property type="match status" value="1"/>
</dbReference>
<accession>A0A378PNE3</accession>
<dbReference type="EMBL" id="UGPZ01000002">
    <property type="protein sequence ID" value="STY90097.1"/>
    <property type="molecule type" value="Genomic_DNA"/>
</dbReference>
<evidence type="ECO:0000256" key="3">
    <source>
        <dbReference type="ARBA" id="ARBA00022481"/>
    </source>
</evidence>
<evidence type="ECO:0000256" key="4">
    <source>
        <dbReference type="RuleBase" id="RU000389"/>
    </source>
</evidence>
<dbReference type="SUPFAM" id="SSF54523">
    <property type="entry name" value="Pili subunits"/>
    <property type="match status" value="1"/>
</dbReference>
<dbReference type="PRINTS" id="PR00813">
    <property type="entry name" value="BCTERIALGSPG"/>
</dbReference>
<dbReference type="InterPro" id="IPR000983">
    <property type="entry name" value="Bac_GSPG_pilin"/>
</dbReference>
<gene>
    <name evidence="6" type="ORF">NCTC9426_00101</name>
</gene>
<dbReference type="Gene3D" id="3.30.700.10">
    <property type="entry name" value="Glycoprotein, Type 4 Pilin"/>
    <property type="match status" value="1"/>
</dbReference>
<dbReference type="PROSITE" id="PS00409">
    <property type="entry name" value="PROKAR_NTER_METHYL"/>
    <property type="match status" value="1"/>
</dbReference>
<reference evidence="6 7" key="1">
    <citation type="submission" date="2018-06" db="EMBL/GenBank/DDBJ databases">
        <authorList>
            <consortium name="Pathogen Informatics"/>
            <person name="Doyle S."/>
        </authorList>
    </citation>
    <scope>NUCLEOTIDE SEQUENCE [LARGE SCALE GENOMIC DNA]</scope>
    <source>
        <strain evidence="6 7">NCTC9426</strain>
    </source>
</reference>
<keyword evidence="5" id="KW-0472">Membrane</keyword>
<dbReference type="InterPro" id="IPR001082">
    <property type="entry name" value="Pilin"/>
</dbReference>
<evidence type="ECO:0000256" key="5">
    <source>
        <dbReference type="SAM" id="Phobius"/>
    </source>
</evidence>
<dbReference type="InterPro" id="IPR012902">
    <property type="entry name" value="N_methyl_site"/>
</dbReference>
<dbReference type="NCBIfam" id="TIGR02532">
    <property type="entry name" value="IV_pilin_GFxxxE"/>
    <property type="match status" value="1"/>
</dbReference>
<dbReference type="RefSeq" id="WP_115368591.1">
    <property type="nucleotide sequence ID" value="NZ_UGPZ01000002.1"/>
</dbReference>
<protein>
    <submittedName>
        <fullName evidence="6">I pilin</fullName>
    </submittedName>
</protein>
<comment type="subunit">
    <text evidence="2">The pili are polar flexible filaments of about 5.4 nanometers diameter and 2.5 micrometers average length; they consist of only a single polypeptide chain arranged in a helical configuration of five subunits per turn in the assembled pilus.</text>
</comment>
<organism evidence="6 7">
    <name type="scientific">Moraxella bovis</name>
    <dbReference type="NCBI Taxonomy" id="476"/>
    <lineage>
        <taxon>Bacteria</taxon>
        <taxon>Pseudomonadati</taxon>
        <taxon>Pseudomonadota</taxon>
        <taxon>Gammaproteobacteria</taxon>
        <taxon>Moraxellales</taxon>
        <taxon>Moraxellaceae</taxon>
        <taxon>Moraxella</taxon>
    </lineage>
</organism>
<proteinExistence type="inferred from homology"/>
<dbReference type="GO" id="GO:0015627">
    <property type="term" value="C:type II protein secretion system complex"/>
    <property type="evidence" value="ECO:0007669"/>
    <property type="project" value="InterPro"/>
</dbReference>